<reference evidence="1" key="3">
    <citation type="submission" date="2022-01" db="UniProtKB">
        <authorList>
            <consortium name="EnsemblPlants"/>
        </authorList>
    </citation>
    <scope>IDENTIFICATION</scope>
    <source>
        <strain evidence="1">subsp. vulgare</strain>
    </source>
</reference>
<reference evidence="1" key="2">
    <citation type="submission" date="2020-10" db="EMBL/GenBank/DDBJ databases">
        <authorList>
            <person name="Scholz U."/>
            <person name="Mascher M."/>
            <person name="Fiebig A."/>
        </authorList>
    </citation>
    <scope>NUCLEOTIDE SEQUENCE [LARGE SCALE GENOMIC DNA]</scope>
    <source>
        <strain evidence="1">cv. Morex</strain>
    </source>
</reference>
<evidence type="ECO:0000313" key="2">
    <source>
        <dbReference type="Proteomes" id="UP000011116"/>
    </source>
</evidence>
<sequence length="396" mass="44735">MSLPEDMVREVLARVKDEGDLFTCAGTCRRWSFLAADVRRRRWPYHPSSFLSGFLIAKSSARSLFPMPASVFGRDRRLLRSFFHDAVGSLLKRATPLAARHGLLLMRLPSSRALLQLAVCNLLVGTCDVLPPLESGWRYHDSGYAIFTKADCSSTGKQQPSSSSPRGYSALFKVLVICGNRDHQPFTLHAFSYCDGTWNTPTETVFDPTKLGICGPLMHRNAVVCHGTAHWLVGWDHLCPSDSRLHTIDVDAKTSQVSLTKIVSPIRQNLHIYDEPQLSVSANGILSLIYMERPGNNWQGFQLEICTRKDDERSEGDGPVTWLYSRVVELKPPNQIQAERLHLTFLGEKGGTVVVRDNYMNFYIADLETGVMEKLKYHGHVSRQMFIPFEIYWPTF</sequence>
<proteinExistence type="predicted"/>
<name>A0A8I6Z0N6_HORVV</name>
<dbReference type="Proteomes" id="UP000011116">
    <property type="component" value="Chromosome 7H"/>
</dbReference>
<dbReference type="SUPFAM" id="SSF81383">
    <property type="entry name" value="F-box domain"/>
    <property type="match status" value="1"/>
</dbReference>
<reference evidence="2" key="1">
    <citation type="journal article" date="2012" name="Nature">
        <title>A physical, genetic and functional sequence assembly of the barley genome.</title>
        <authorList>
            <consortium name="The International Barley Genome Sequencing Consortium"/>
            <person name="Mayer K.F."/>
            <person name="Waugh R."/>
            <person name="Brown J.W."/>
            <person name="Schulman A."/>
            <person name="Langridge P."/>
            <person name="Platzer M."/>
            <person name="Fincher G.B."/>
            <person name="Muehlbauer G.J."/>
            <person name="Sato K."/>
            <person name="Close T.J."/>
            <person name="Wise R.P."/>
            <person name="Stein N."/>
        </authorList>
    </citation>
    <scope>NUCLEOTIDE SEQUENCE [LARGE SCALE GENOMIC DNA]</scope>
    <source>
        <strain evidence="2">cv. Morex</strain>
    </source>
</reference>
<dbReference type="Gramene" id="HORVU.MOREX.r3.7HG0743200.1">
    <property type="protein sequence ID" value="HORVU.MOREX.r3.7HG0743200.1.CDS1"/>
    <property type="gene ID" value="HORVU.MOREX.r3.7HG0743200"/>
</dbReference>
<evidence type="ECO:0000313" key="1">
    <source>
        <dbReference type="EnsemblPlants" id="HORVU.MOREX.r3.7HG0743200.1.CDS1"/>
    </source>
</evidence>
<dbReference type="PANTHER" id="PTHR35828:SF48">
    <property type="entry name" value="F-BOX DOMAIN-CONTAINING PROTEIN"/>
    <property type="match status" value="1"/>
</dbReference>
<dbReference type="AlphaFoldDB" id="A0A8I6Z0N6"/>
<accession>A0A8I6Z0N6</accession>
<evidence type="ECO:0008006" key="3">
    <source>
        <dbReference type="Google" id="ProtNLM"/>
    </source>
</evidence>
<keyword evidence="2" id="KW-1185">Reference proteome</keyword>
<dbReference type="EnsemblPlants" id="HORVU.MOREX.r3.7HG0743200.1">
    <property type="protein sequence ID" value="HORVU.MOREX.r3.7HG0743200.1.CDS1"/>
    <property type="gene ID" value="HORVU.MOREX.r3.7HG0743200"/>
</dbReference>
<dbReference type="Gramene" id="HORVU.MOREX.r2.7HG0616190.1">
    <property type="protein sequence ID" value="HORVU.MOREX.r2.7HG0616190.1.CDS.1"/>
    <property type="gene ID" value="HORVU.MOREX.r2.7HG0616190"/>
</dbReference>
<dbReference type="InterPro" id="IPR036047">
    <property type="entry name" value="F-box-like_dom_sf"/>
</dbReference>
<organism evidence="1 2">
    <name type="scientific">Hordeum vulgare subsp. vulgare</name>
    <name type="common">Domesticated barley</name>
    <dbReference type="NCBI Taxonomy" id="112509"/>
    <lineage>
        <taxon>Eukaryota</taxon>
        <taxon>Viridiplantae</taxon>
        <taxon>Streptophyta</taxon>
        <taxon>Embryophyta</taxon>
        <taxon>Tracheophyta</taxon>
        <taxon>Spermatophyta</taxon>
        <taxon>Magnoliopsida</taxon>
        <taxon>Liliopsida</taxon>
        <taxon>Poales</taxon>
        <taxon>Poaceae</taxon>
        <taxon>BOP clade</taxon>
        <taxon>Pooideae</taxon>
        <taxon>Triticodae</taxon>
        <taxon>Triticeae</taxon>
        <taxon>Hordeinae</taxon>
        <taxon>Hordeum</taxon>
    </lineage>
</organism>
<protein>
    <recommendedName>
        <fullName evidence="3">F-box domain-containing protein</fullName>
    </recommendedName>
</protein>
<dbReference type="PANTHER" id="PTHR35828">
    <property type="entry name" value="OS08G0203800 PROTEIN-RELATED"/>
    <property type="match status" value="1"/>
</dbReference>